<evidence type="ECO:0000313" key="3">
    <source>
        <dbReference type="Proteomes" id="UP001319080"/>
    </source>
</evidence>
<keyword evidence="1" id="KW-1133">Transmembrane helix</keyword>
<sequence length="362" mass="40417">MNSSINIIVTVLLIFWGGVLMMSPMMIVAEGIRDNRGSLLFVMAILGYPIVVFGVIKILGLPYFGMNVTGWLTAVTAVWLIVILLYGLPGMFWNAGRGISNNGYFASVDAVYHDGKRMRHADARSFKLLTDNRYAIDKTTVFYHGDPVREADPASFEPVAEAQPDTSRIVADTGTRIFWRDKNHIYYNGKLIPGCDPASFELMAGLYSRDASHVYYSDQVLAGVDPRTFRFLGEGIATDGKVLYIYHKRSETPVDLSSFTVIEGEYERFCRDNNGVYMLFVLQDEPLVRAAGADPATFTTLERSYGKDKDHVYFFGNYQGKGQQFVLLEGANPATFTIGYDAATKSEARDGSRSYLYGERVD</sequence>
<dbReference type="EMBL" id="JAHESE010000008">
    <property type="protein sequence ID" value="MBT1708644.1"/>
    <property type="molecule type" value="Genomic_DNA"/>
</dbReference>
<feature type="transmembrane region" description="Helical" evidence="1">
    <location>
        <begin position="70"/>
        <end position="88"/>
    </location>
</feature>
<evidence type="ECO:0000256" key="1">
    <source>
        <dbReference type="SAM" id="Phobius"/>
    </source>
</evidence>
<comment type="caution">
    <text evidence="2">The sequence shown here is derived from an EMBL/GenBank/DDBJ whole genome shotgun (WGS) entry which is preliminary data.</text>
</comment>
<feature type="transmembrane region" description="Helical" evidence="1">
    <location>
        <begin position="39"/>
        <end position="64"/>
    </location>
</feature>
<keyword evidence="1" id="KW-0472">Membrane</keyword>
<accession>A0AAP2GPW0</accession>
<evidence type="ECO:0000313" key="2">
    <source>
        <dbReference type="EMBL" id="MBT1708644.1"/>
    </source>
</evidence>
<organism evidence="2 3">
    <name type="scientific">Dawidia cretensis</name>
    <dbReference type="NCBI Taxonomy" id="2782350"/>
    <lineage>
        <taxon>Bacteria</taxon>
        <taxon>Pseudomonadati</taxon>
        <taxon>Bacteroidota</taxon>
        <taxon>Cytophagia</taxon>
        <taxon>Cytophagales</taxon>
        <taxon>Chryseotaleaceae</taxon>
        <taxon>Dawidia</taxon>
    </lineage>
</organism>
<proteinExistence type="predicted"/>
<dbReference type="Proteomes" id="UP001319080">
    <property type="component" value="Unassembled WGS sequence"/>
</dbReference>
<dbReference type="Pfam" id="PF13644">
    <property type="entry name" value="DKNYY"/>
    <property type="match status" value="1"/>
</dbReference>
<keyword evidence="1" id="KW-0812">Transmembrane</keyword>
<dbReference type="AlphaFoldDB" id="A0AAP2GPW0"/>
<name>A0AAP2GPW0_9BACT</name>
<dbReference type="RefSeq" id="WP_254084239.1">
    <property type="nucleotide sequence ID" value="NZ_JAHESE010000008.1"/>
</dbReference>
<dbReference type="InterPro" id="IPR027375">
    <property type="entry name" value="DKNYY"/>
</dbReference>
<reference evidence="2 3" key="1">
    <citation type="submission" date="2021-05" db="EMBL/GenBank/DDBJ databases">
        <title>A Polyphasic approach of four new species of the genus Ohtaekwangia: Ohtaekwangia histidinii sp. nov., Ohtaekwangia cretensis sp. nov., Ohtaekwangia indiensis sp. nov., Ohtaekwangia reichenbachii sp. nov. from diverse environment.</title>
        <authorList>
            <person name="Octaviana S."/>
        </authorList>
    </citation>
    <scope>NUCLEOTIDE SEQUENCE [LARGE SCALE GENOMIC DNA]</scope>
    <source>
        <strain evidence="2 3">PWU5</strain>
    </source>
</reference>
<keyword evidence="3" id="KW-1185">Reference proteome</keyword>
<protein>
    <submittedName>
        <fullName evidence="2">DKNYY domain-containing protein</fullName>
    </submittedName>
</protein>
<feature type="transmembrane region" description="Helical" evidence="1">
    <location>
        <begin position="6"/>
        <end position="27"/>
    </location>
</feature>
<gene>
    <name evidence="2" type="ORF">KK062_10440</name>
</gene>